<evidence type="ECO:0000313" key="3">
    <source>
        <dbReference type="Proteomes" id="UP001164305"/>
    </source>
</evidence>
<dbReference type="PROSITE" id="PS51186">
    <property type="entry name" value="GNAT"/>
    <property type="match status" value="1"/>
</dbReference>
<dbReference type="EMBL" id="CP107020">
    <property type="protein sequence ID" value="UYG16374.1"/>
    <property type="molecule type" value="Genomic_DNA"/>
</dbReference>
<name>A0ABY6G085_9MICO</name>
<evidence type="ECO:0000313" key="2">
    <source>
        <dbReference type="EMBL" id="UYG16374.1"/>
    </source>
</evidence>
<protein>
    <submittedName>
        <fullName evidence="2">GNAT family N-acetyltransferase</fullName>
    </submittedName>
</protein>
<organism evidence="2 3">
    <name type="scientific">Brachybacterium huguangmaarense</name>
    <dbReference type="NCBI Taxonomy" id="1652028"/>
    <lineage>
        <taxon>Bacteria</taxon>
        <taxon>Bacillati</taxon>
        <taxon>Actinomycetota</taxon>
        <taxon>Actinomycetes</taxon>
        <taxon>Micrococcales</taxon>
        <taxon>Dermabacteraceae</taxon>
        <taxon>Brachybacterium</taxon>
    </lineage>
</organism>
<proteinExistence type="predicted"/>
<feature type="domain" description="N-acetyltransferase" evidence="1">
    <location>
        <begin position="5"/>
        <end position="169"/>
    </location>
</feature>
<dbReference type="PANTHER" id="PTHR43792">
    <property type="entry name" value="GNAT FAMILY, PUTATIVE (AFU_ORTHOLOGUE AFUA_3G00765)-RELATED-RELATED"/>
    <property type="match status" value="1"/>
</dbReference>
<evidence type="ECO:0000259" key="1">
    <source>
        <dbReference type="PROSITE" id="PS51186"/>
    </source>
</evidence>
<dbReference type="InterPro" id="IPR051531">
    <property type="entry name" value="N-acetyltransferase"/>
</dbReference>
<dbReference type="InterPro" id="IPR016181">
    <property type="entry name" value="Acyl_CoA_acyltransferase"/>
</dbReference>
<dbReference type="InterPro" id="IPR000182">
    <property type="entry name" value="GNAT_dom"/>
</dbReference>
<dbReference type="CDD" id="cd04301">
    <property type="entry name" value="NAT_SF"/>
    <property type="match status" value="1"/>
</dbReference>
<dbReference type="Proteomes" id="UP001164305">
    <property type="component" value="Chromosome"/>
</dbReference>
<reference evidence="2" key="1">
    <citation type="submission" date="2022-10" db="EMBL/GenBank/DDBJ databases">
        <title>Whole-Genome Sequencing of Brachybacterium huguangmaarense BRM-3, Isolated from Betula schmidtii.</title>
        <authorList>
            <person name="Haam D."/>
        </authorList>
    </citation>
    <scope>NUCLEOTIDE SEQUENCE</scope>
    <source>
        <strain evidence="2">BRM-3</strain>
    </source>
</reference>
<accession>A0ABY6G085</accession>
<sequence>MTAAITLRPLTDADIEAHNAGEDDEVIRWLSGRASTVESTRRHIATLAANAEAIHRKRGWGIWWDERLAGYIDADPESTEVPAPGDVNIAYSVHPWARRQGVASAAVQAVCRRLEDEHVGRRTIIRADRRNAASIAVALHCSFAPVGEAPSPEERDENGRPVVYRVFARDLNG</sequence>
<dbReference type="RefSeq" id="WP_263593587.1">
    <property type="nucleotide sequence ID" value="NZ_CP107020.1"/>
</dbReference>
<dbReference type="Pfam" id="PF13302">
    <property type="entry name" value="Acetyltransf_3"/>
    <property type="match status" value="1"/>
</dbReference>
<dbReference type="Gene3D" id="3.40.630.30">
    <property type="match status" value="1"/>
</dbReference>
<keyword evidence="3" id="KW-1185">Reference proteome</keyword>
<dbReference type="SUPFAM" id="SSF55729">
    <property type="entry name" value="Acyl-CoA N-acyltransferases (Nat)"/>
    <property type="match status" value="1"/>
</dbReference>
<gene>
    <name evidence="2" type="ORF">BRM3_12280</name>
</gene>